<dbReference type="InterPro" id="IPR036615">
    <property type="entry name" value="Mur_ligase_C_dom_sf"/>
</dbReference>
<evidence type="ECO:0000256" key="10">
    <source>
        <dbReference type="ARBA" id="ARBA00022840"/>
    </source>
</evidence>
<evidence type="ECO:0000256" key="1">
    <source>
        <dbReference type="ARBA" id="ARBA00002734"/>
    </source>
</evidence>
<evidence type="ECO:0000256" key="8">
    <source>
        <dbReference type="ARBA" id="ARBA00022598"/>
    </source>
</evidence>
<dbReference type="GO" id="GO:0005524">
    <property type="term" value="F:ATP binding"/>
    <property type="evidence" value="ECO:0007669"/>
    <property type="project" value="UniProtKB-UniRule"/>
</dbReference>
<comment type="pathway">
    <text evidence="3 17 18">Cell wall biogenesis; peptidoglycan biosynthesis.</text>
</comment>
<evidence type="ECO:0000256" key="11">
    <source>
        <dbReference type="ARBA" id="ARBA00022960"/>
    </source>
</evidence>
<dbReference type="UniPathway" id="UPA00219"/>
<keyword evidence="8 17" id="KW-0436">Ligase</keyword>
<dbReference type="AlphaFoldDB" id="A0A2A6ZA27"/>
<evidence type="ECO:0000259" key="20">
    <source>
        <dbReference type="Pfam" id="PF08245"/>
    </source>
</evidence>
<dbReference type="GO" id="GO:0008764">
    <property type="term" value="F:UDP-N-acetylmuramoylalanine-D-glutamate ligase activity"/>
    <property type="evidence" value="ECO:0007669"/>
    <property type="project" value="UniProtKB-UniRule"/>
</dbReference>
<dbReference type="GO" id="GO:0009252">
    <property type="term" value="P:peptidoglycan biosynthetic process"/>
    <property type="evidence" value="ECO:0007669"/>
    <property type="project" value="UniProtKB-UniRule"/>
</dbReference>
<feature type="binding site" evidence="17">
    <location>
        <begin position="126"/>
        <end position="132"/>
    </location>
    <ligand>
        <name>ATP</name>
        <dbReference type="ChEBI" id="CHEBI:30616"/>
    </ligand>
</feature>
<dbReference type="EC" id="6.3.2.9" evidence="5 17"/>
<dbReference type="Gene3D" id="3.40.1190.10">
    <property type="entry name" value="Mur-like, catalytic domain"/>
    <property type="match status" value="1"/>
</dbReference>
<dbReference type="SUPFAM" id="SSF53623">
    <property type="entry name" value="MurD-like peptide ligases, catalytic domain"/>
    <property type="match status" value="1"/>
</dbReference>
<evidence type="ECO:0000256" key="7">
    <source>
        <dbReference type="ARBA" id="ARBA00022490"/>
    </source>
</evidence>
<dbReference type="SUPFAM" id="SSF51984">
    <property type="entry name" value="MurCD N-terminal domain"/>
    <property type="match status" value="1"/>
</dbReference>
<evidence type="ECO:0000256" key="6">
    <source>
        <dbReference type="ARBA" id="ARBA00015655"/>
    </source>
</evidence>
<dbReference type="PANTHER" id="PTHR43692:SF1">
    <property type="entry name" value="UDP-N-ACETYLMURAMOYLALANINE--D-GLUTAMATE LIGASE"/>
    <property type="match status" value="1"/>
</dbReference>
<keyword evidence="7 17" id="KW-0963">Cytoplasm</keyword>
<dbReference type="InterPro" id="IPR013221">
    <property type="entry name" value="Mur_ligase_cen"/>
</dbReference>
<dbReference type="InterPro" id="IPR005762">
    <property type="entry name" value="MurD"/>
</dbReference>
<evidence type="ECO:0000256" key="16">
    <source>
        <dbReference type="ARBA" id="ARBA00047632"/>
    </source>
</evidence>
<dbReference type="PANTHER" id="PTHR43692">
    <property type="entry name" value="UDP-N-ACETYLMURAMOYLALANINE--D-GLUTAMATE LIGASE"/>
    <property type="match status" value="1"/>
</dbReference>
<evidence type="ECO:0000256" key="14">
    <source>
        <dbReference type="ARBA" id="ARBA00030398"/>
    </source>
</evidence>
<keyword evidence="12 17" id="KW-0573">Peptidoglycan synthesis</keyword>
<keyword evidence="11 17" id="KW-0133">Cell shape</keyword>
<dbReference type="Gene3D" id="3.40.50.720">
    <property type="entry name" value="NAD(P)-binding Rossmann-like Domain"/>
    <property type="match status" value="1"/>
</dbReference>
<comment type="caution">
    <text evidence="21">The sequence shown here is derived from an EMBL/GenBank/DDBJ whole genome shotgun (WGS) entry which is preliminary data.</text>
</comment>
<dbReference type="InterPro" id="IPR036565">
    <property type="entry name" value="Mur-like_cat_sf"/>
</dbReference>
<dbReference type="EMBL" id="NMTQ01000034">
    <property type="protein sequence ID" value="PDX58201.1"/>
    <property type="molecule type" value="Genomic_DNA"/>
</dbReference>
<feature type="domain" description="Mur ligase central" evidence="20">
    <location>
        <begin position="124"/>
        <end position="303"/>
    </location>
</feature>
<comment type="similarity">
    <text evidence="4 17">Belongs to the MurCDEF family.</text>
</comment>
<evidence type="ECO:0000313" key="21">
    <source>
        <dbReference type="EMBL" id="PDX58201.1"/>
    </source>
</evidence>
<evidence type="ECO:0000256" key="17">
    <source>
        <dbReference type="HAMAP-Rule" id="MF_00639"/>
    </source>
</evidence>
<dbReference type="HAMAP" id="MF_00639">
    <property type="entry name" value="MurD"/>
    <property type="match status" value="1"/>
</dbReference>
<gene>
    <name evidence="17" type="primary">murD</name>
    <name evidence="21" type="ORF">CGS46_09760</name>
</gene>
<comment type="catalytic activity">
    <reaction evidence="16 17 18">
        <text>UDP-N-acetyl-alpha-D-muramoyl-L-alanine + D-glutamate + ATP = UDP-N-acetyl-alpha-D-muramoyl-L-alanyl-D-glutamate + ADP + phosphate + H(+)</text>
        <dbReference type="Rhea" id="RHEA:16429"/>
        <dbReference type="ChEBI" id="CHEBI:15378"/>
        <dbReference type="ChEBI" id="CHEBI:29986"/>
        <dbReference type="ChEBI" id="CHEBI:30616"/>
        <dbReference type="ChEBI" id="CHEBI:43474"/>
        <dbReference type="ChEBI" id="CHEBI:83898"/>
        <dbReference type="ChEBI" id="CHEBI:83900"/>
        <dbReference type="ChEBI" id="CHEBI:456216"/>
        <dbReference type="EC" id="6.3.2.9"/>
    </reaction>
</comment>
<evidence type="ECO:0000256" key="5">
    <source>
        <dbReference type="ARBA" id="ARBA00012212"/>
    </source>
</evidence>
<dbReference type="InterPro" id="IPR004101">
    <property type="entry name" value="Mur_ligase_C"/>
</dbReference>
<evidence type="ECO:0000256" key="13">
    <source>
        <dbReference type="ARBA" id="ARBA00023316"/>
    </source>
</evidence>
<protein>
    <recommendedName>
        <fullName evidence="6 17">UDP-N-acetylmuramoylalanine--D-glutamate ligase</fullName>
        <ecNumber evidence="5 17">6.3.2.9</ecNumber>
    </recommendedName>
    <alternativeName>
        <fullName evidence="15 17">D-glutamic acid-adding enzyme</fullName>
    </alternativeName>
    <alternativeName>
        <fullName evidence="14 17">UDP-N-acetylmuramoyl-L-alanyl-D-glutamate synthetase</fullName>
    </alternativeName>
</protein>
<dbReference type="GO" id="GO:0071555">
    <property type="term" value="P:cell wall organization"/>
    <property type="evidence" value="ECO:0007669"/>
    <property type="project" value="UniProtKB-KW"/>
</dbReference>
<organism evidence="21 22">
    <name type="scientific">Faecalibacterium langellae</name>
    <dbReference type="NCBI Taxonomy" id="3435293"/>
    <lineage>
        <taxon>Bacteria</taxon>
        <taxon>Bacillati</taxon>
        <taxon>Bacillota</taxon>
        <taxon>Clostridia</taxon>
        <taxon>Eubacteriales</taxon>
        <taxon>Oscillospiraceae</taxon>
        <taxon>Faecalibacterium</taxon>
    </lineage>
</organism>
<evidence type="ECO:0000256" key="9">
    <source>
        <dbReference type="ARBA" id="ARBA00022741"/>
    </source>
</evidence>
<reference evidence="21 22" key="1">
    <citation type="journal article" date="2017" name="Front. Microbiol.">
        <title>New Insights into the Diversity of the Genus Faecalibacterium.</title>
        <authorList>
            <person name="Benevides L."/>
            <person name="Burman S."/>
            <person name="Martin R."/>
            <person name="Robert V."/>
            <person name="Thomas M."/>
            <person name="Miquel S."/>
            <person name="Chain F."/>
            <person name="Sokol H."/>
            <person name="Bermudez-Humaran L.G."/>
            <person name="Morrison M."/>
            <person name="Langella P."/>
            <person name="Azevedo V.A."/>
            <person name="Chatel J.M."/>
            <person name="Soares S."/>
        </authorList>
    </citation>
    <scope>NUCLEOTIDE SEQUENCE [LARGE SCALE GENOMIC DNA]</scope>
    <source>
        <strain evidence="22">CNCM I-4540</strain>
    </source>
</reference>
<sequence length="467" mass="51443">MQKDQQKLMELIKGKKVAFIGAGVSHKTLIKEFVELGAHVTLCDQKKSVEDFGDYAATIKELGIDLSLGENYLDGFKGQDIIMRTPGFVGYFEKPLQDAMAAGTMVTSEVELFFDFCPCEIVAVTGSDGKTTTTTLISKFYEAAGRKVHLGGNIGAALLPMLPEVAPEDVAVVELSSFQLISMHSSPNIAVVTNVTPNHLDHHKDMQEYIDAKRNILLYQKQPCRAVLGYENEISRSMQSDCKGKQVWFTRLHDTDNGAFLRKEDNMLCMAEDGVVTPFLAQKDVKLRGLHNIENLLAAAAAVWGEVPVEAIQKVGSTFTGVEHRIEPVRTLDGVLYYNDSIGTSPTRTIAGLRSFNQKVILIAGGYDKHIPYEPLAPEVVAHVKNLVLMGATGPRIEKAVREDPNFNEAELPIQHADNMQHAVELARACAKPGDIIILSPASASFDLYPNFEVRGREFKKIVNELK</sequence>
<evidence type="ECO:0000256" key="3">
    <source>
        <dbReference type="ARBA" id="ARBA00004752"/>
    </source>
</evidence>
<accession>A0A2A6ZA27</accession>
<feature type="domain" description="Mur ligase C-terminal" evidence="19">
    <location>
        <begin position="324"/>
        <end position="442"/>
    </location>
</feature>
<evidence type="ECO:0000256" key="12">
    <source>
        <dbReference type="ARBA" id="ARBA00022984"/>
    </source>
</evidence>
<dbReference type="GO" id="GO:0008360">
    <property type="term" value="P:regulation of cell shape"/>
    <property type="evidence" value="ECO:0007669"/>
    <property type="project" value="UniProtKB-KW"/>
</dbReference>
<dbReference type="Gene3D" id="3.90.190.20">
    <property type="entry name" value="Mur ligase, C-terminal domain"/>
    <property type="match status" value="1"/>
</dbReference>
<dbReference type="NCBIfam" id="TIGR01087">
    <property type="entry name" value="murD"/>
    <property type="match status" value="1"/>
</dbReference>
<keyword evidence="22" id="KW-1185">Reference proteome</keyword>
<dbReference type="Pfam" id="PF02875">
    <property type="entry name" value="Mur_ligase_C"/>
    <property type="match status" value="1"/>
</dbReference>
<evidence type="ECO:0000256" key="4">
    <source>
        <dbReference type="ARBA" id="ARBA00010416"/>
    </source>
</evidence>
<name>A0A2A6ZA27_9FIRM</name>
<dbReference type="Proteomes" id="UP000220752">
    <property type="component" value="Unassembled WGS sequence"/>
</dbReference>
<proteinExistence type="inferred from homology"/>
<dbReference type="SUPFAM" id="SSF53244">
    <property type="entry name" value="MurD-like peptide ligases, peptide-binding domain"/>
    <property type="match status" value="1"/>
</dbReference>
<keyword evidence="13 17" id="KW-0961">Cell wall biogenesis/degradation</keyword>
<keyword evidence="17 18" id="KW-0132">Cell division</keyword>
<keyword evidence="9 17" id="KW-0547">Nucleotide-binding</keyword>
<evidence type="ECO:0000256" key="18">
    <source>
        <dbReference type="RuleBase" id="RU003664"/>
    </source>
</evidence>
<comment type="function">
    <text evidence="1 17 18">Cell wall formation. Catalyzes the addition of glutamate to the nucleotide precursor UDP-N-acetylmuramoyl-L-alanine (UMA).</text>
</comment>
<evidence type="ECO:0000259" key="19">
    <source>
        <dbReference type="Pfam" id="PF02875"/>
    </source>
</evidence>
<evidence type="ECO:0000256" key="2">
    <source>
        <dbReference type="ARBA" id="ARBA00004496"/>
    </source>
</evidence>
<evidence type="ECO:0000256" key="15">
    <source>
        <dbReference type="ARBA" id="ARBA00032324"/>
    </source>
</evidence>
<dbReference type="GO" id="GO:0051301">
    <property type="term" value="P:cell division"/>
    <property type="evidence" value="ECO:0007669"/>
    <property type="project" value="UniProtKB-KW"/>
</dbReference>
<comment type="subcellular location">
    <subcellularLocation>
        <location evidence="2 17 18">Cytoplasm</location>
    </subcellularLocation>
</comment>
<dbReference type="Pfam" id="PF08245">
    <property type="entry name" value="Mur_ligase_M"/>
    <property type="match status" value="1"/>
</dbReference>
<keyword evidence="17 18" id="KW-0131">Cell cycle</keyword>
<dbReference type="GO" id="GO:0005737">
    <property type="term" value="C:cytoplasm"/>
    <property type="evidence" value="ECO:0007669"/>
    <property type="project" value="UniProtKB-SubCell"/>
</dbReference>
<evidence type="ECO:0000313" key="22">
    <source>
        <dbReference type="Proteomes" id="UP000220752"/>
    </source>
</evidence>
<keyword evidence="10 17" id="KW-0067">ATP-binding</keyword>